<name>A0A377GYQ7_9FUSO</name>
<proteinExistence type="inferred from homology"/>
<dbReference type="PANTHER" id="PTHR38449:SF1">
    <property type="entry name" value="REGULATORY PROTEIN SSL2874-RELATED"/>
    <property type="match status" value="1"/>
</dbReference>
<accession>A0A377GYQ7</accession>
<dbReference type="InterPro" id="IPR007169">
    <property type="entry name" value="RemA-like"/>
</dbReference>
<evidence type="ECO:0000313" key="2">
    <source>
        <dbReference type="EMBL" id="STO32098.1"/>
    </source>
</evidence>
<dbReference type="Pfam" id="PF04025">
    <property type="entry name" value="RemA-like"/>
    <property type="match status" value="1"/>
</dbReference>
<organism evidence="2 3">
    <name type="scientific">Fusobacterium necrogenes</name>
    <dbReference type="NCBI Taxonomy" id="858"/>
    <lineage>
        <taxon>Bacteria</taxon>
        <taxon>Fusobacteriati</taxon>
        <taxon>Fusobacteriota</taxon>
        <taxon>Fusobacteriia</taxon>
        <taxon>Fusobacteriales</taxon>
        <taxon>Fusobacteriaceae</taxon>
        <taxon>Fusobacterium</taxon>
    </lineage>
</organism>
<reference evidence="2 3" key="1">
    <citation type="submission" date="2018-06" db="EMBL/GenBank/DDBJ databases">
        <authorList>
            <consortium name="Pathogen Informatics"/>
            <person name="Doyle S."/>
        </authorList>
    </citation>
    <scope>NUCLEOTIDE SEQUENCE [LARGE SCALE GENOMIC DNA]</scope>
    <source>
        <strain evidence="2 3">NCTC10723</strain>
    </source>
</reference>
<dbReference type="AlphaFoldDB" id="A0A377GYQ7"/>
<dbReference type="PANTHER" id="PTHR38449">
    <property type="entry name" value="REGULATORY PROTEIN TM_1690-RELATED"/>
    <property type="match status" value="1"/>
</dbReference>
<comment type="similarity">
    <text evidence="1">Belongs to the RemA family.</text>
</comment>
<dbReference type="EMBL" id="UGGU01000003">
    <property type="protein sequence ID" value="STO32098.1"/>
    <property type="molecule type" value="Genomic_DNA"/>
</dbReference>
<evidence type="ECO:0000256" key="1">
    <source>
        <dbReference type="HAMAP-Rule" id="MF_01503"/>
    </source>
</evidence>
<dbReference type="RefSeq" id="WP_115270979.1">
    <property type="nucleotide sequence ID" value="NZ_UGGU01000003.1"/>
</dbReference>
<dbReference type="HAMAP" id="MF_01503">
    <property type="entry name" value="RemA"/>
    <property type="match status" value="1"/>
</dbReference>
<gene>
    <name evidence="2" type="ORF">NCTC10723_01570</name>
</gene>
<keyword evidence="3" id="KW-1185">Reference proteome</keyword>
<protein>
    <recommendedName>
        <fullName evidence="1">Putative regulatory protein NCTC10723_01570</fullName>
    </recommendedName>
</protein>
<dbReference type="NCBIfam" id="NF003315">
    <property type="entry name" value="PRK04323.1"/>
    <property type="match status" value="1"/>
</dbReference>
<evidence type="ECO:0000313" key="3">
    <source>
        <dbReference type="Proteomes" id="UP000255328"/>
    </source>
</evidence>
<dbReference type="Proteomes" id="UP000255328">
    <property type="component" value="Unassembled WGS sequence"/>
</dbReference>
<sequence>MKPINIGFGNIVIQSRIIAVITPDSAPSKRLRDEAKIENRLIDATLGKKTKTLIITDSNHVIMSAINPETISLRIEKGEKDE</sequence>
<dbReference type="OrthoDB" id="5432174at2"/>